<evidence type="ECO:0000259" key="1">
    <source>
        <dbReference type="Pfam" id="PF04717"/>
    </source>
</evidence>
<gene>
    <name evidence="2" type="ORF">RC62_2623</name>
</gene>
<dbReference type="InterPro" id="IPR006531">
    <property type="entry name" value="Gp5/Vgr_OB"/>
</dbReference>
<dbReference type="RefSeq" id="WP_055098196.1">
    <property type="nucleotide sequence ID" value="NZ_JRLF01000015.1"/>
</dbReference>
<dbReference type="OrthoDB" id="727155at2"/>
<dbReference type="SUPFAM" id="SSF69279">
    <property type="entry name" value="Phage tail proteins"/>
    <property type="match status" value="1"/>
</dbReference>
<reference evidence="2 3" key="1">
    <citation type="submission" date="2014-09" db="EMBL/GenBank/DDBJ databases">
        <title>Genome sequence of Flavobacterium aquidurense RC62.</title>
        <authorList>
            <person name="Kim J.F."/>
            <person name="Kwak M.-J."/>
        </authorList>
    </citation>
    <scope>NUCLEOTIDE SEQUENCE [LARGE SCALE GENOMIC DNA]</scope>
    <source>
        <strain evidence="2 3">RC62</strain>
    </source>
</reference>
<evidence type="ECO:0000313" key="2">
    <source>
        <dbReference type="EMBL" id="KQB37457.1"/>
    </source>
</evidence>
<organism evidence="2 3">
    <name type="scientific">Flavobacterium aquidurense</name>
    <dbReference type="NCBI Taxonomy" id="362413"/>
    <lineage>
        <taxon>Bacteria</taxon>
        <taxon>Pseudomonadati</taxon>
        <taxon>Bacteroidota</taxon>
        <taxon>Flavobacteriia</taxon>
        <taxon>Flavobacteriales</taxon>
        <taxon>Flavobacteriaceae</taxon>
        <taxon>Flavobacterium</taxon>
    </lineage>
</organism>
<dbReference type="Pfam" id="PF04717">
    <property type="entry name" value="Phage_base_V"/>
    <property type="match status" value="1"/>
</dbReference>
<comment type="caution">
    <text evidence="2">The sequence shown here is derived from an EMBL/GenBank/DDBJ whole genome shotgun (WGS) entry which is preliminary data.</text>
</comment>
<feature type="domain" description="Gp5/Type VI secretion system Vgr protein OB-fold" evidence="1">
    <location>
        <begin position="376"/>
        <end position="457"/>
    </location>
</feature>
<dbReference type="Gene3D" id="2.40.50.230">
    <property type="entry name" value="Gp5 N-terminal domain"/>
    <property type="match status" value="1"/>
</dbReference>
<dbReference type="EMBL" id="JRLF01000015">
    <property type="protein sequence ID" value="KQB37457.1"/>
    <property type="molecule type" value="Genomic_DNA"/>
</dbReference>
<protein>
    <submittedName>
        <fullName evidence="2">Vgr family protein</fullName>
    </submittedName>
</protein>
<accession>A0A0Q0XNV0</accession>
<dbReference type="AlphaFoldDB" id="A0A0Q0XNV0"/>
<proteinExistence type="predicted"/>
<dbReference type="SUPFAM" id="SSF69349">
    <property type="entry name" value="Phage fibre proteins"/>
    <property type="match status" value="1"/>
</dbReference>
<dbReference type="Gene3D" id="3.55.50.10">
    <property type="entry name" value="Baseplate protein-like domains"/>
    <property type="match status" value="1"/>
</dbReference>
<dbReference type="Pfam" id="PF05954">
    <property type="entry name" value="Phage_GPD"/>
    <property type="match status" value="1"/>
</dbReference>
<name>A0A0Q0XNV0_9FLAO</name>
<dbReference type="InterPro" id="IPR037026">
    <property type="entry name" value="Vgr_OB-fold_dom_sf"/>
</dbReference>
<dbReference type="SUPFAM" id="SSF69255">
    <property type="entry name" value="gp5 N-terminal domain-like"/>
    <property type="match status" value="1"/>
</dbReference>
<dbReference type="STRING" id="362413.RC62_2623"/>
<evidence type="ECO:0000313" key="3">
    <source>
        <dbReference type="Proteomes" id="UP000050443"/>
    </source>
</evidence>
<sequence length="625" mass="69862">MVIPKIIFGIDGKEMSHFTKIDLKQTINTHHEFKISIPHSVIEKPRAYTMESAQETLGKVVHIRLDANNNFLGIITNVRYQQELGHIGSQIVISGYSKTILLEAGQKLNSWEDFNLKDMVHDVIQTAAGEQLQYEIDPEFTSKIEYQTQYLESDFRYIQRLAKQYNEWLFYDGEKLFIGKPKQESSPIKLIYNKDLFNLSISVEAKPNQYSGFTYNENSDQLYQAQTDDSVVEGLPKLGKDAFEASRKLYKTSSYEYGQFSTGDDVYFETILKKKQESAASDGNYILATSGNPKLRIGSIINIESQQILDKSDVFKKGLDSSKTHYDSNEIGTYIITEITHEATEIGEYENSFKALPAKIKKLPEPEVNMPAAQEQRAVVVANDDPSGNGRIRVELLWQKKQQSRTPWLYVLTPNAGTSDIVNKNRGWVTIPEVGDHVMVSFRYNDPNRPYVIGSIFNGKTGEGGKLDNHIKSFFTRCGSTITFDDKQKSILIKDPSDNSIYLDGEGNITVNAPKNMTINVGDNLDITVGKNMSVGVGGNKKTTVDGNNNLKVGKDNTVDITELHKLITHMYEQKVSGDKTVKINGDLTKTTSTTTHKAIGGDILIKSSGISKVLGAIDAKVNKG</sequence>
<dbReference type="PATRIC" id="fig|362413.3.peg.2570"/>
<dbReference type="Proteomes" id="UP000050443">
    <property type="component" value="Unassembled WGS sequence"/>
</dbReference>